<gene>
    <name evidence="2" type="ORF">CP49_16200</name>
</gene>
<proteinExistence type="predicted"/>
<accession>A0A0R3K424</accession>
<feature type="chain" id="PRO_5009796703" evidence="1">
    <location>
        <begin position="22"/>
        <end position="136"/>
    </location>
</feature>
<dbReference type="AlphaFoldDB" id="A0A0R3K424"/>
<evidence type="ECO:0000313" key="2">
    <source>
        <dbReference type="EMBL" id="KRQ90358.1"/>
    </source>
</evidence>
<dbReference type="EMBL" id="LLXX01000236">
    <property type="protein sequence ID" value="KRQ90358.1"/>
    <property type="molecule type" value="Genomic_DNA"/>
</dbReference>
<keyword evidence="3" id="KW-1185">Reference proteome</keyword>
<keyword evidence="1" id="KW-0732">Signal</keyword>
<organism evidence="2 3">
    <name type="scientific">Bradyrhizobium valentinum</name>
    <dbReference type="NCBI Taxonomy" id="1518501"/>
    <lineage>
        <taxon>Bacteria</taxon>
        <taxon>Pseudomonadati</taxon>
        <taxon>Pseudomonadota</taxon>
        <taxon>Alphaproteobacteria</taxon>
        <taxon>Hyphomicrobiales</taxon>
        <taxon>Nitrobacteraceae</taxon>
        <taxon>Bradyrhizobium</taxon>
    </lineage>
</organism>
<evidence type="ECO:0000256" key="1">
    <source>
        <dbReference type="SAM" id="SignalP"/>
    </source>
</evidence>
<feature type="signal peptide" evidence="1">
    <location>
        <begin position="1"/>
        <end position="21"/>
    </location>
</feature>
<reference evidence="2 3" key="1">
    <citation type="submission" date="2014-03" db="EMBL/GenBank/DDBJ databases">
        <title>Bradyrhizobium valentinum sp. nov., isolated from effective nodules of Lupinus mariae-josephae, a lupine endemic of basic-lime soils in Eastern Spain.</title>
        <authorList>
            <person name="Duran D."/>
            <person name="Rey L."/>
            <person name="Navarro A."/>
            <person name="Busquets A."/>
            <person name="Imperial J."/>
            <person name="Ruiz-Argueso T."/>
        </authorList>
    </citation>
    <scope>NUCLEOTIDE SEQUENCE [LARGE SCALE GENOMIC DNA]</scope>
    <source>
        <strain evidence="2 3">LmjM3</strain>
    </source>
</reference>
<dbReference type="Proteomes" id="UP000051913">
    <property type="component" value="Unassembled WGS sequence"/>
</dbReference>
<evidence type="ECO:0000313" key="3">
    <source>
        <dbReference type="Proteomes" id="UP000051913"/>
    </source>
</evidence>
<name>A0A0R3K424_9BRAD</name>
<protein>
    <submittedName>
        <fullName evidence="2">Uncharacterized protein</fullName>
    </submittedName>
</protein>
<comment type="caution">
    <text evidence="2">The sequence shown here is derived from an EMBL/GenBank/DDBJ whole genome shotgun (WGS) entry which is preliminary data.</text>
</comment>
<sequence length="136" mass="14635">MSTAFQRVGAAIMLGSSVPSAAEAPAIELTGAWATHADLCSQVFTKRDNRVVYAEFSELFGSGFIIEGDRIRGRTGTCSIKSRKQQGNGLELSAACASSIMTQDVRFSLTIINDNNVSRSFPEIAGMSLTYTRCEL</sequence>
<dbReference type="RefSeq" id="WP_057855731.1">
    <property type="nucleotide sequence ID" value="NZ_LLXX01000236.1"/>
</dbReference>
<dbReference type="OrthoDB" id="8231111at2"/>